<protein>
    <submittedName>
        <fullName evidence="1">ATP GTP-binding protein, putative</fullName>
    </submittedName>
</protein>
<organism evidence="1 2">
    <name type="scientific">Babesia ovata</name>
    <dbReference type="NCBI Taxonomy" id="189622"/>
    <lineage>
        <taxon>Eukaryota</taxon>
        <taxon>Sar</taxon>
        <taxon>Alveolata</taxon>
        <taxon>Apicomplexa</taxon>
        <taxon>Aconoidasida</taxon>
        <taxon>Piroplasmida</taxon>
        <taxon>Babesiidae</taxon>
        <taxon>Babesia</taxon>
    </lineage>
</organism>
<comment type="caution">
    <text evidence="1">The sequence shown here is derived from an EMBL/GenBank/DDBJ whole genome shotgun (WGS) entry which is preliminary data.</text>
</comment>
<dbReference type="EMBL" id="BDSA01000001">
    <property type="protein sequence ID" value="GBE59400.1"/>
    <property type="molecule type" value="Genomic_DNA"/>
</dbReference>
<dbReference type="Proteomes" id="UP000236319">
    <property type="component" value="Unassembled WGS sequence"/>
</dbReference>
<gene>
    <name evidence="1" type="ORF">BOVATA_008930</name>
</gene>
<dbReference type="GeneID" id="39873170"/>
<name>A0A2H6K8U0_9APIC</name>
<sequence>MEQQESEPEAEHVALTLRKHVLDVLHNVLKREYMHVHTDEPLGAEGLGHQEALQMIVKLLVTLLQQPHEHPGVTHVGLGSARKIPTKLVLMEVYYHTNNVGGGQEEGQEGNHEPLALVVVADVGEYQLQVSAQNLAVLLRNERALGIQAEYPLVFLSHLETGFCRPRQRGGTGRGAPQITGAHQRADIIHNRAQNVISAGAIAAAEQRLDLRAQRQQLIRRVQAAAVKQRRLAFLLPQF</sequence>
<dbReference type="AlphaFoldDB" id="A0A2H6K8U0"/>
<proteinExistence type="predicted"/>
<dbReference type="OrthoDB" id="10646364at2759"/>
<keyword evidence="2" id="KW-1185">Reference proteome</keyword>
<evidence type="ECO:0000313" key="1">
    <source>
        <dbReference type="EMBL" id="GBE59400.1"/>
    </source>
</evidence>
<dbReference type="VEuPathDB" id="PiroplasmaDB:BOVATA_008930"/>
<dbReference type="RefSeq" id="XP_028865643.1">
    <property type="nucleotide sequence ID" value="XM_029009810.1"/>
</dbReference>
<accession>A0A2H6K8U0</accession>
<reference evidence="1 2" key="1">
    <citation type="journal article" date="2017" name="BMC Genomics">
        <title>Whole-genome assembly of Babesia ovata and comparative genomics between closely related pathogens.</title>
        <authorList>
            <person name="Yamagishi J."/>
            <person name="Asada M."/>
            <person name="Hakimi H."/>
            <person name="Tanaka T.Q."/>
            <person name="Sugimoto C."/>
            <person name="Kawazu S."/>
        </authorList>
    </citation>
    <scope>NUCLEOTIDE SEQUENCE [LARGE SCALE GENOMIC DNA]</scope>
    <source>
        <strain evidence="1 2">Miyake</strain>
    </source>
</reference>
<evidence type="ECO:0000313" key="2">
    <source>
        <dbReference type="Proteomes" id="UP000236319"/>
    </source>
</evidence>